<comment type="caution">
    <text evidence="4">The sequence shown here is derived from an EMBL/GenBank/DDBJ whole genome shotgun (WGS) entry which is preliminary data.</text>
</comment>
<gene>
    <name evidence="4" type="ORF">I8J34_16380</name>
</gene>
<dbReference type="CDD" id="cd03809">
    <property type="entry name" value="GT4_MtfB-like"/>
    <property type="match status" value="1"/>
</dbReference>
<keyword evidence="5" id="KW-1185">Reference proteome</keyword>
<evidence type="ECO:0000313" key="5">
    <source>
        <dbReference type="Proteomes" id="UP000694660"/>
    </source>
</evidence>
<organism evidence="4 5">
    <name type="scientific">Denitromonas iodatirespirans</name>
    <dbReference type="NCBI Taxonomy" id="2795389"/>
    <lineage>
        <taxon>Bacteria</taxon>
        <taxon>Pseudomonadati</taxon>
        <taxon>Pseudomonadota</taxon>
        <taxon>Betaproteobacteria</taxon>
        <taxon>Rhodocyclales</taxon>
        <taxon>Zoogloeaceae</taxon>
        <taxon>Denitromonas</taxon>
    </lineage>
</organism>
<proteinExistence type="predicted"/>
<dbReference type="InterPro" id="IPR001296">
    <property type="entry name" value="Glyco_trans_1"/>
</dbReference>
<evidence type="ECO:0000256" key="1">
    <source>
        <dbReference type="ARBA" id="ARBA00022679"/>
    </source>
</evidence>
<dbReference type="Pfam" id="PF00534">
    <property type="entry name" value="Glycos_transf_1"/>
    <property type="match status" value="1"/>
</dbReference>
<feature type="domain" description="Glycosyltransferase subfamily 4-like N-terminal" evidence="3">
    <location>
        <begin position="98"/>
        <end position="165"/>
    </location>
</feature>
<dbReference type="PANTHER" id="PTHR46401">
    <property type="entry name" value="GLYCOSYLTRANSFERASE WBBK-RELATED"/>
    <property type="match status" value="1"/>
</dbReference>
<evidence type="ECO:0000313" key="4">
    <source>
        <dbReference type="EMBL" id="MBT0962759.1"/>
    </source>
</evidence>
<name>A0A944DA36_DENI1</name>
<dbReference type="GO" id="GO:0009103">
    <property type="term" value="P:lipopolysaccharide biosynthetic process"/>
    <property type="evidence" value="ECO:0007669"/>
    <property type="project" value="TreeGrafter"/>
</dbReference>
<dbReference type="Proteomes" id="UP000694660">
    <property type="component" value="Unassembled WGS sequence"/>
</dbReference>
<dbReference type="Gene3D" id="3.40.50.2000">
    <property type="entry name" value="Glycogen Phosphorylase B"/>
    <property type="match status" value="2"/>
</dbReference>
<dbReference type="AlphaFoldDB" id="A0A944DA36"/>
<accession>A0A944DA36</accession>
<dbReference type="GO" id="GO:0016757">
    <property type="term" value="F:glycosyltransferase activity"/>
    <property type="evidence" value="ECO:0007669"/>
    <property type="project" value="InterPro"/>
</dbReference>
<dbReference type="EMBL" id="JAEKFT010000020">
    <property type="protein sequence ID" value="MBT0962759.1"/>
    <property type="molecule type" value="Genomic_DNA"/>
</dbReference>
<protein>
    <submittedName>
        <fullName evidence="4">Glycosyltransferase family 4 protein</fullName>
    </submittedName>
</protein>
<dbReference type="SUPFAM" id="SSF53756">
    <property type="entry name" value="UDP-Glycosyltransferase/glycogen phosphorylase"/>
    <property type="match status" value="1"/>
</dbReference>
<dbReference type="PANTHER" id="PTHR46401:SF2">
    <property type="entry name" value="GLYCOSYLTRANSFERASE WBBK-RELATED"/>
    <property type="match status" value="1"/>
</dbReference>
<evidence type="ECO:0000259" key="3">
    <source>
        <dbReference type="Pfam" id="PF13439"/>
    </source>
</evidence>
<dbReference type="Pfam" id="PF13439">
    <property type="entry name" value="Glyco_transf_4"/>
    <property type="match status" value="1"/>
</dbReference>
<dbReference type="InterPro" id="IPR028098">
    <property type="entry name" value="Glyco_trans_4-like_N"/>
</dbReference>
<reference evidence="5" key="1">
    <citation type="journal article" date="2022" name="ISME J.">
        <title>Genetic and phylogenetic analysis of dissimilatory iodate-reducing bacteria identifies potential niches across the world's oceans.</title>
        <authorList>
            <person name="Reyes-Umana V."/>
            <person name="Henning Z."/>
            <person name="Lee K."/>
            <person name="Barnum T.P."/>
            <person name="Coates J.D."/>
        </authorList>
    </citation>
    <scope>NUCLEOTIDE SEQUENCE [LARGE SCALE GENOMIC DNA]</scope>
    <source>
        <strain evidence="5">IR12</strain>
    </source>
</reference>
<feature type="domain" description="Glycosyl transferase family 1" evidence="2">
    <location>
        <begin position="177"/>
        <end position="324"/>
    </location>
</feature>
<sequence>MELVLNLSMLGPQPTGLGVYSENCTNGIARRFRTCLIAGGGAMPPGDVLLKAPASVAIGGGKLAAIRRQLWMRSIDFGDNRLVYSPTHHGLPAQGDQIITIHDLICLRFPSQHRPQYLFFRFGLPRLLKKCRAVFTVSETTRQDVASTYGFPLENIYVVPNGVDASAFSPDPEARAVEPYLLMVGARYSHKNVDEVLDVANHWSKRFRLVVTSCGGEYRAALEKKVAALGLRGRVEFTDYLSRADLIRLYQGCSALVYPSKWEGFGIPPLEALACGSPVIASDIPVHREVLGDAAFFVRLGDPSSWAEALEAIQTDSEVAGRMAVAGDRLRRFTWGQAVNALEQGLLAVEPALEACRLIGGAPFGAGVQAE</sequence>
<evidence type="ECO:0000259" key="2">
    <source>
        <dbReference type="Pfam" id="PF00534"/>
    </source>
</evidence>
<dbReference type="RefSeq" id="WP_214362711.1">
    <property type="nucleotide sequence ID" value="NZ_JAEKFT010000020.1"/>
</dbReference>
<keyword evidence="1" id="KW-0808">Transferase</keyword>